<feature type="transmembrane region" description="Helical" evidence="2">
    <location>
        <begin position="141"/>
        <end position="159"/>
    </location>
</feature>
<dbReference type="EMBL" id="CP034437">
    <property type="protein sequence ID" value="AZN39505.1"/>
    <property type="molecule type" value="Genomic_DNA"/>
</dbReference>
<evidence type="ECO:0000313" key="4">
    <source>
        <dbReference type="EMBL" id="AZN39505.1"/>
    </source>
</evidence>
<keyword evidence="5" id="KW-1185">Reference proteome</keyword>
<proteinExistence type="predicted"/>
<evidence type="ECO:0000259" key="3">
    <source>
        <dbReference type="SMART" id="SM00460"/>
    </source>
</evidence>
<accession>A0A3Q8X3T2</accession>
<evidence type="ECO:0000313" key="5">
    <source>
        <dbReference type="Proteomes" id="UP000272528"/>
    </source>
</evidence>
<feature type="domain" description="Transglutaminase-like" evidence="3">
    <location>
        <begin position="596"/>
        <end position="672"/>
    </location>
</feature>
<keyword evidence="2" id="KW-0812">Transmembrane</keyword>
<keyword evidence="2" id="KW-0472">Membrane</keyword>
<dbReference type="Proteomes" id="UP000272528">
    <property type="component" value="Chromosome"/>
</dbReference>
<dbReference type="AlphaFoldDB" id="A0A3Q8X3T2"/>
<dbReference type="InterPro" id="IPR002931">
    <property type="entry name" value="Transglutaminase-like"/>
</dbReference>
<feature type="region of interest" description="Disordered" evidence="1">
    <location>
        <begin position="499"/>
        <end position="520"/>
    </location>
</feature>
<dbReference type="PANTHER" id="PTHR42736">
    <property type="entry name" value="PROTEIN-GLUTAMINE GAMMA-GLUTAMYLTRANSFERASE"/>
    <property type="match status" value="1"/>
</dbReference>
<sequence>MSAVQGADSSQGAQPRRQRERESLHFFSFLPRRLVTSLLLYGLIVEWLLPLAQVKDFTELSELRPLIIAVGLFLAVGLFVPPTWATMLLNAVITVGTVLVMFSVHYASWHESVSGLLEGLKNDAIQLASGKIVLSGETRTLLLVGGLGMMAIAVQSLVWLRQWGLGLAGLTALYLLLLYSFLGLDVLPGLKRACAEGLLLGALVTVPRLERLLGSSTLFDGRAVKKSFVGWAVNWWNGTAWLAVIVLTAAIVASWSLAKPVASDEPAPWAAEAIDWGQDRLLEKQGDHGHSNGQRAVAEEAMAATGLGEPSRTGYGFDDSALGGPITPDNAPVFTVNAKENAYLRGESKSFYTGKGWEQDEHAWHTVSVPDAQAEHRDVMGSGDSGNVGENKESGNAASVGANEENRAGAASGENDGDSASDVFVQTITAAYPAAGWPLFAGSADAKVTDIHTVNGSGDTTSYRQDAETGALYPSSEEDRIVRYTVESVMPDEALKRLRQMESSVDASSNSSTGGAGGSQTAFVETSALDDSYTQLPEQLPARIGTLTSEILAAAGNPMNRYEQVKAVEGYLRSNYKYTLKPKAAASNVDFVDDFLFTQREGYCVHFATAMAVMLRTQGIPARYVKGFAPGEPAEEVAAGGAGLYTVRASDAHAWVEVFFPSVGWVAFEPTPGFTAPGSGAAVSDALSAGTAGDEAKPALAAGADGAAAGGEAARARTLAGRAAAQLHAAAVQAAAAAQRGAHALAQAAQGAMAAPPWAMALIAAGATGAAGLALAARRRSERFAFVGALHRYGSALEAGRHAAARRQFLQLADACWRELYKRCGAKPMHRTAREYAAELSLPPHTAQLVADLVRWEEAARFDVSWQNQPTKAQLTELVAKLKSSE</sequence>
<organism evidence="4 5">
    <name type="scientific">Paenibacillus albus</name>
    <dbReference type="NCBI Taxonomy" id="2495582"/>
    <lineage>
        <taxon>Bacteria</taxon>
        <taxon>Bacillati</taxon>
        <taxon>Bacillota</taxon>
        <taxon>Bacilli</taxon>
        <taxon>Bacillales</taxon>
        <taxon>Paenibacillaceae</taxon>
        <taxon>Paenibacillus</taxon>
    </lineage>
</organism>
<name>A0A3Q8X3T2_9BACL</name>
<feature type="transmembrane region" description="Helical" evidence="2">
    <location>
        <begin position="87"/>
        <end position="107"/>
    </location>
</feature>
<evidence type="ECO:0000256" key="1">
    <source>
        <dbReference type="SAM" id="MobiDB-lite"/>
    </source>
</evidence>
<protein>
    <submittedName>
        <fullName evidence="4">Transglutaminase domain-containing protein</fullName>
    </submittedName>
</protein>
<dbReference type="InterPro" id="IPR038765">
    <property type="entry name" value="Papain-like_cys_pep_sf"/>
</dbReference>
<dbReference type="OrthoDB" id="9804872at2"/>
<feature type="region of interest" description="Disordered" evidence="1">
    <location>
        <begin position="377"/>
        <end position="400"/>
    </location>
</feature>
<dbReference type="Pfam" id="PF01841">
    <property type="entry name" value="Transglut_core"/>
    <property type="match status" value="1"/>
</dbReference>
<feature type="transmembrane region" description="Helical" evidence="2">
    <location>
        <begin position="63"/>
        <end position="81"/>
    </location>
</feature>
<gene>
    <name evidence="4" type="ORF">EJC50_07385</name>
</gene>
<evidence type="ECO:0000256" key="2">
    <source>
        <dbReference type="SAM" id="Phobius"/>
    </source>
</evidence>
<dbReference type="KEGG" id="palb:EJC50_07385"/>
<feature type="transmembrane region" description="Helical" evidence="2">
    <location>
        <begin position="34"/>
        <end position="51"/>
    </location>
</feature>
<keyword evidence="2" id="KW-1133">Transmembrane helix</keyword>
<dbReference type="Gene3D" id="3.10.620.30">
    <property type="match status" value="1"/>
</dbReference>
<feature type="transmembrane region" description="Helical" evidence="2">
    <location>
        <begin position="165"/>
        <end position="182"/>
    </location>
</feature>
<feature type="transmembrane region" description="Helical" evidence="2">
    <location>
        <begin position="758"/>
        <end position="777"/>
    </location>
</feature>
<dbReference type="InterPro" id="IPR052901">
    <property type="entry name" value="Bact_TGase-like"/>
</dbReference>
<dbReference type="RefSeq" id="WP_126014142.1">
    <property type="nucleotide sequence ID" value="NZ_CP034437.1"/>
</dbReference>
<dbReference type="SUPFAM" id="SSF54001">
    <property type="entry name" value="Cysteine proteinases"/>
    <property type="match status" value="1"/>
</dbReference>
<dbReference type="SMART" id="SM00460">
    <property type="entry name" value="TGc"/>
    <property type="match status" value="1"/>
</dbReference>
<dbReference type="PANTHER" id="PTHR42736:SF1">
    <property type="entry name" value="PROTEIN-GLUTAMINE GAMMA-GLUTAMYLTRANSFERASE"/>
    <property type="match status" value="1"/>
</dbReference>
<reference evidence="5" key="1">
    <citation type="submission" date="2018-12" db="EMBL/GenBank/DDBJ databases">
        <title>Genome sequence of Peanibacillus sp.</title>
        <authorList>
            <person name="Subramani G."/>
            <person name="Srinivasan S."/>
            <person name="Kim M.K."/>
        </authorList>
    </citation>
    <scope>NUCLEOTIDE SEQUENCE [LARGE SCALE GENOMIC DNA]</scope>
    <source>
        <strain evidence="5">18JY67-1</strain>
    </source>
</reference>